<keyword evidence="2" id="KW-1185">Reference proteome</keyword>
<name>A0ACC1JKU5_9FUNG</name>
<dbReference type="EMBL" id="JANBUJ010003207">
    <property type="protein sequence ID" value="KAJ2761506.1"/>
    <property type="molecule type" value="Genomic_DNA"/>
</dbReference>
<sequence>LVLQPPESSAPTVPAAAGIGPDRYSWTQTASDVTVYFELPLALKASQVQCELARATLSLRFADADPRLAEYVRERAPLHDRIVADESVWTLENGRLLTLHLQKEHEGARWTSVFSADDGVLETMDPSELAAIRERLEKYTAAAQEPGRSTAPLMQPYVDQDSGGDLEQLEEEPDASVMFSVRRWSSGLAEATSVPGSPGWLCAAFRCGPAATQVPVPVCLRFDVDGVVFSFGTVASDSSIGGAQQHAHAVGVRHTGTFSALSYVQASKREKRFLGVAPDATVAVLAEAHRRVYIYHQVACAGAADAVQNVVDLGGSGVDAEILGVQLTGRAVAVLRARSLCTIDLGAQ</sequence>
<accession>A0ACC1JKU5</accession>
<feature type="non-terminal residue" evidence="1">
    <location>
        <position position="1"/>
    </location>
</feature>
<dbReference type="Proteomes" id="UP001140234">
    <property type="component" value="Unassembled WGS sequence"/>
</dbReference>
<protein>
    <submittedName>
        <fullName evidence="1">Uncharacterized protein</fullName>
    </submittedName>
</protein>
<organism evidence="1 2">
    <name type="scientific">Coemansia nantahalensis</name>
    <dbReference type="NCBI Taxonomy" id="2789366"/>
    <lineage>
        <taxon>Eukaryota</taxon>
        <taxon>Fungi</taxon>
        <taxon>Fungi incertae sedis</taxon>
        <taxon>Zoopagomycota</taxon>
        <taxon>Kickxellomycotina</taxon>
        <taxon>Kickxellomycetes</taxon>
        <taxon>Kickxellales</taxon>
        <taxon>Kickxellaceae</taxon>
        <taxon>Coemansia</taxon>
    </lineage>
</organism>
<proteinExistence type="predicted"/>
<evidence type="ECO:0000313" key="2">
    <source>
        <dbReference type="Proteomes" id="UP001140234"/>
    </source>
</evidence>
<gene>
    <name evidence="1" type="ORF">IWQ57_006031</name>
</gene>
<evidence type="ECO:0000313" key="1">
    <source>
        <dbReference type="EMBL" id="KAJ2761506.1"/>
    </source>
</evidence>
<reference evidence="1" key="1">
    <citation type="submission" date="2022-07" db="EMBL/GenBank/DDBJ databases">
        <title>Phylogenomic reconstructions and comparative analyses of Kickxellomycotina fungi.</title>
        <authorList>
            <person name="Reynolds N.K."/>
            <person name="Stajich J.E."/>
            <person name="Barry K."/>
            <person name="Grigoriev I.V."/>
            <person name="Crous P."/>
            <person name="Smith M.E."/>
        </authorList>
    </citation>
    <scope>NUCLEOTIDE SEQUENCE</scope>
    <source>
        <strain evidence="1">CBS 109366</strain>
    </source>
</reference>
<comment type="caution">
    <text evidence="1">The sequence shown here is derived from an EMBL/GenBank/DDBJ whole genome shotgun (WGS) entry which is preliminary data.</text>
</comment>